<dbReference type="GO" id="GO:0000166">
    <property type="term" value="F:nucleotide binding"/>
    <property type="evidence" value="ECO:0007669"/>
    <property type="project" value="UniProtKB-KW"/>
</dbReference>
<dbReference type="SUPFAM" id="SSF56672">
    <property type="entry name" value="DNA/RNA polymerases"/>
    <property type="match status" value="1"/>
</dbReference>
<protein>
    <submittedName>
        <fullName evidence="7">RNA-dependent RNA polymerase</fullName>
    </submittedName>
</protein>
<feature type="domain" description="RdRp catalytic" evidence="6">
    <location>
        <begin position="236"/>
        <end position="370"/>
    </location>
</feature>
<accession>A0AAU7L0S1</accession>
<dbReference type="InterPro" id="IPR043128">
    <property type="entry name" value="Rev_trsase/Diguanyl_cyclase"/>
</dbReference>
<evidence type="ECO:0000256" key="1">
    <source>
        <dbReference type="ARBA" id="ARBA00022484"/>
    </source>
</evidence>
<dbReference type="InterPro" id="IPR007094">
    <property type="entry name" value="RNA-dir_pol_PSvirus"/>
</dbReference>
<evidence type="ECO:0000256" key="5">
    <source>
        <dbReference type="ARBA" id="ARBA00022953"/>
    </source>
</evidence>
<evidence type="ECO:0000259" key="6">
    <source>
        <dbReference type="PROSITE" id="PS50507"/>
    </source>
</evidence>
<dbReference type="Gene3D" id="3.30.70.270">
    <property type="match status" value="1"/>
</dbReference>
<keyword evidence="4" id="KW-0547">Nucleotide-binding</keyword>
<reference evidence="7" key="1">
    <citation type="journal article" date="2024" name="J. Invertebr. Pathol.">
        <title>RNA virus diversity and prevalence in field and laboratory populations of melon fly throughout its distribution.</title>
        <authorList>
            <person name="Kumar Pradhan S."/>
            <person name="Morrow J.L."/>
            <person name="Sharpe S.R."/>
            <person name="Karuppannasamy A."/>
            <person name="Ramasamy E."/>
            <person name="Bynakal S."/>
            <person name="Maligeppagol M."/>
            <person name="Ramasamy A."/>
            <person name="Riegler M."/>
        </authorList>
    </citation>
    <scope>NUCLEOTIDE SEQUENCE</scope>
    <source>
        <strain evidence="7">ZcPLV2RdRp</strain>
    </source>
</reference>
<dbReference type="GO" id="GO:0006351">
    <property type="term" value="P:DNA-templated transcription"/>
    <property type="evidence" value="ECO:0007669"/>
    <property type="project" value="InterPro"/>
</dbReference>
<dbReference type="InterPro" id="IPR043502">
    <property type="entry name" value="DNA/RNA_pol_sf"/>
</dbReference>
<proteinExistence type="predicted"/>
<sequence>MNQIKSEFFKQLTPGPGFAFNYQPSRLDRNALFAINRVFDKEKVSEVRTKYHRARLNIVDLRNDLKEYAAVKSPRSHTDSYYMVLESVERDLFPDKDFKITPWTHGSVIEFEDLPRNKSPGIPLKQMGYNTKGDALQDPEICKNIRKQWYAIESGRSIDLPDVACYARAQICSREKNKVRATWGFPLTVFLTEAQYFYPFIEYVKQSQSRLLAYGIEMGNGGMQYLNEMTKSYTHPNIIIGDWSKFDKTVPAWLIRDAFKILEKHINWSEVQTRKTAERWPVKEFNSKARWKRLVKYFIDTPIQLSNGERWIKHGGVPSGSCFTNLIDSIVNAIVMRYLIYQQTGQLPLSDCFLGDDSVCLTEKPINLDSLSELAFTEFSMKFNPDKSYQTGNTENMHFLGYYNLFGQPYKPIDTVIASSLYPERPVQDKFETITRFIGQAYSCFEPEDAKKFFLCARILADECNQLEDSEIENFIQTHPHQFKYLHTLGVKVEQGVKFPRFQQWDFVSITLPRACKKKFVRRYHDIHELEKCIEKWKFDEASE</sequence>
<dbReference type="InterPro" id="IPR001205">
    <property type="entry name" value="RNA-dir_pol_C"/>
</dbReference>
<keyword evidence="1 7" id="KW-0696">RNA-directed RNA polymerase</keyword>
<evidence type="ECO:0000256" key="2">
    <source>
        <dbReference type="ARBA" id="ARBA00022679"/>
    </source>
</evidence>
<organism evidence="7">
    <name type="scientific">Zeugodacus cucurbitae partiti-like virus 2</name>
    <dbReference type="NCBI Taxonomy" id="3159476"/>
    <lineage>
        <taxon>Viruses</taxon>
        <taxon>Riboviria</taxon>
        <taxon>Orthornavirae</taxon>
        <taxon>Pisuviricota</taxon>
        <taxon>Duplopiviricetes</taxon>
        <taxon>Durnavirales</taxon>
        <taxon>Partitiviridae</taxon>
    </lineage>
</organism>
<dbReference type="EMBL" id="PP626201">
    <property type="protein sequence ID" value="XBO77597.1"/>
    <property type="molecule type" value="Genomic_RNA"/>
</dbReference>
<evidence type="ECO:0000313" key="7">
    <source>
        <dbReference type="EMBL" id="XBO77597.1"/>
    </source>
</evidence>
<evidence type="ECO:0000256" key="4">
    <source>
        <dbReference type="ARBA" id="ARBA00022741"/>
    </source>
</evidence>
<keyword evidence="5" id="KW-0693">Viral RNA replication</keyword>
<keyword evidence="3" id="KW-0548">Nucleotidyltransferase</keyword>
<keyword evidence="2" id="KW-0808">Transferase</keyword>
<dbReference type="Pfam" id="PF00680">
    <property type="entry name" value="RdRP_1"/>
    <property type="match status" value="1"/>
</dbReference>
<dbReference type="GO" id="GO:0003968">
    <property type="term" value="F:RNA-directed RNA polymerase activity"/>
    <property type="evidence" value="ECO:0007669"/>
    <property type="project" value="UniProtKB-KW"/>
</dbReference>
<reference evidence="7" key="2">
    <citation type="submission" date="2024-04" db="EMBL/GenBank/DDBJ databases">
        <authorList>
            <person name="Kumar Pradhan S."/>
            <person name="Morrow J.L."/>
            <person name="Sharpe S.R."/>
            <person name="Karupannasamy A."/>
            <person name="Bynakal S."/>
            <person name="Ramasamy A."/>
            <person name="Riegler M."/>
        </authorList>
    </citation>
    <scope>NUCLEOTIDE SEQUENCE</scope>
    <source>
        <strain evidence="7">ZcPLV2RdRp</strain>
    </source>
</reference>
<dbReference type="GO" id="GO:0039694">
    <property type="term" value="P:viral RNA genome replication"/>
    <property type="evidence" value="ECO:0007669"/>
    <property type="project" value="InterPro"/>
</dbReference>
<dbReference type="PROSITE" id="PS50507">
    <property type="entry name" value="RDRP_SSRNA_POS"/>
    <property type="match status" value="1"/>
</dbReference>
<dbReference type="GO" id="GO:0003723">
    <property type="term" value="F:RNA binding"/>
    <property type="evidence" value="ECO:0007669"/>
    <property type="project" value="InterPro"/>
</dbReference>
<name>A0AAU7L0S1_9VIRU</name>
<evidence type="ECO:0000256" key="3">
    <source>
        <dbReference type="ARBA" id="ARBA00022695"/>
    </source>
</evidence>